<dbReference type="Proteomes" id="UP000254266">
    <property type="component" value="Unassembled WGS sequence"/>
</dbReference>
<organism evidence="2 3">
    <name type="scientific">endosymbiont of Galathealinum brachiosum</name>
    <dbReference type="NCBI Taxonomy" id="2200906"/>
    <lineage>
        <taxon>Bacteria</taxon>
        <taxon>Pseudomonadati</taxon>
        <taxon>Pseudomonadota</taxon>
        <taxon>Gammaproteobacteria</taxon>
        <taxon>sulfur-oxidizing symbionts</taxon>
    </lineage>
</organism>
<gene>
    <name evidence="2" type="ORF">DIZ80_12205</name>
</gene>
<reference evidence="2 3" key="1">
    <citation type="journal article" date="2018" name="ISME J.">
        <title>Endosymbiont genomes yield clues of tubeworm success.</title>
        <authorList>
            <person name="Li Y."/>
            <person name="Liles M.R."/>
            <person name="Halanych K.M."/>
        </authorList>
    </citation>
    <scope>NUCLEOTIDE SEQUENCE [LARGE SCALE GENOMIC DNA]</scope>
    <source>
        <strain evidence="2">A1464</strain>
    </source>
</reference>
<protein>
    <recommendedName>
        <fullName evidence="4">DUF3187 domain-containing protein</fullName>
    </recommendedName>
</protein>
<sequence>MRNTKKPADCKISGFFLLLFFTLSNNSFAQHPSPFSTRNESPFSLIYGLPLASPAKLLENNQSRWISSFNISNTINSQTSNSENLFIDIETWHVNFLYDTNLKENWMLRVQLPYIVHSGGFLDSPIDSYHQALGLPENIRPDFPHEQINIDYNLNNQNQVNINSRQNALGDISFQLAWQAHLTNRSALSYWLSIKLPTGNEDKLTGSGATDVASWASMSYRLTDTRWLYGQGGLLYMGDSDVFTDIHKNWAGFANAGIKFQLWNEIELKAQLDVHSALYDSKLDFLNQVIQLTFGGSYTINSKQKLDFAIAEDIKEGSSPDVNFNISWWIYL</sequence>
<dbReference type="InterPro" id="IPR021523">
    <property type="entry name" value="DUF3187"/>
</dbReference>
<accession>A0A370DDN1</accession>
<evidence type="ECO:0008006" key="4">
    <source>
        <dbReference type="Google" id="ProtNLM"/>
    </source>
</evidence>
<proteinExistence type="predicted"/>
<name>A0A370DDN1_9GAMM</name>
<comment type="caution">
    <text evidence="2">The sequence shown here is derived from an EMBL/GenBank/DDBJ whole genome shotgun (WGS) entry which is preliminary data.</text>
</comment>
<keyword evidence="3" id="KW-1185">Reference proteome</keyword>
<feature type="chain" id="PRO_5016977338" description="DUF3187 domain-containing protein" evidence="1">
    <location>
        <begin position="30"/>
        <end position="332"/>
    </location>
</feature>
<dbReference type="Pfam" id="PF11383">
    <property type="entry name" value="DUF3187"/>
    <property type="match status" value="1"/>
</dbReference>
<evidence type="ECO:0000313" key="3">
    <source>
        <dbReference type="Proteomes" id="UP000254266"/>
    </source>
</evidence>
<keyword evidence="1" id="KW-0732">Signal</keyword>
<evidence type="ECO:0000313" key="2">
    <source>
        <dbReference type="EMBL" id="RDH83018.1"/>
    </source>
</evidence>
<feature type="signal peptide" evidence="1">
    <location>
        <begin position="1"/>
        <end position="29"/>
    </location>
</feature>
<evidence type="ECO:0000256" key="1">
    <source>
        <dbReference type="SAM" id="SignalP"/>
    </source>
</evidence>
<dbReference type="EMBL" id="QFXC01000011">
    <property type="protein sequence ID" value="RDH83018.1"/>
    <property type="molecule type" value="Genomic_DNA"/>
</dbReference>
<dbReference type="AlphaFoldDB" id="A0A370DDN1"/>